<dbReference type="GO" id="GO:0004540">
    <property type="term" value="F:RNA nuclease activity"/>
    <property type="evidence" value="ECO:0007669"/>
    <property type="project" value="InterPro"/>
</dbReference>
<proteinExistence type="predicted"/>
<keyword evidence="2" id="KW-0378">Hydrolase</keyword>
<name>Q3KEM3_PSEPF</name>
<dbReference type="HOGENOM" id="CLU_3357854_0_0_6"/>
<evidence type="ECO:0000256" key="1">
    <source>
        <dbReference type="ARBA" id="ARBA00022722"/>
    </source>
</evidence>
<accession>Q3KEM3</accession>
<protein>
    <submittedName>
        <fullName evidence="3">Uncharacterized protein</fullName>
    </submittedName>
</protein>
<sequence length="36" mass="4066">MCRSNQPGTRLLYSDDGLLYITSDHYNTASSIGTWK</sequence>
<dbReference type="SUPFAM" id="SSF53933">
    <property type="entry name" value="Microbial ribonucleases"/>
    <property type="match status" value="1"/>
</dbReference>
<dbReference type="InterPro" id="IPR016191">
    <property type="entry name" value="Ribonuclease/ribotoxin"/>
</dbReference>
<evidence type="ECO:0000313" key="4">
    <source>
        <dbReference type="Proteomes" id="UP000002704"/>
    </source>
</evidence>
<organism evidence="3 4">
    <name type="scientific">Pseudomonas fluorescens (strain Pf0-1)</name>
    <dbReference type="NCBI Taxonomy" id="205922"/>
    <lineage>
        <taxon>Bacteria</taxon>
        <taxon>Pseudomonadati</taxon>
        <taxon>Pseudomonadota</taxon>
        <taxon>Gammaproteobacteria</taxon>
        <taxon>Pseudomonadales</taxon>
        <taxon>Pseudomonadaceae</taxon>
        <taxon>Pseudomonas</taxon>
    </lineage>
</organism>
<gene>
    <name evidence="3" type="ordered locus">Pfl01_2040</name>
</gene>
<dbReference type="KEGG" id="pfo:Pfl01_2040"/>
<dbReference type="AlphaFoldDB" id="Q3KEM3"/>
<evidence type="ECO:0000256" key="2">
    <source>
        <dbReference type="ARBA" id="ARBA00022801"/>
    </source>
</evidence>
<evidence type="ECO:0000313" key="3">
    <source>
        <dbReference type="EMBL" id="ABA73783.1"/>
    </source>
</evidence>
<dbReference type="GO" id="GO:0003723">
    <property type="term" value="F:RNA binding"/>
    <property type="evidence" value="ECO:0007669"/>
    <property type="project" value="InterPro"/>
</dbReference>
<dbReference type="eggNOG" id="COG3210">
    <property type="taxonomic scope" value="Bacteria"/>
</dbReference>
<dbReference type="Gene3D" id="3.40.20.20">
    <property type="match status" value="1"/>
</dbReference>
<reference evidence="3 4" key="1">
    <citation type="journal article" date="2009" name="Genome Biol.">
        <title>Genomic and genetic analyses of diversity and plant interactions of Pseudomonas fluorescens.</title>
        <authorList>
            <person name="Silby M.W."/>
            <person name="Cerdeno-Tarraga A.M."/>
            <person name="Vernikos G.S."/>
            <person name="Giddens S.R."/>
            <person name="Jackson R.W."/>
            <person name="Preston G.M."/>
            <person name="Zhang X.X."/>
            <person name="Moon C.D."/>
            <person name="Gehrig S.M."/>
            <person name="Godfrey S.A."/>
            <person name="Knight C.G."/>
            <person name="Malone J.G."/>
            <person name="Robinson Z."/>
            <person name="Spiers A.J."/>
            <person name="Harris S."/>
            <person name="Challis G.L."/>
            <person name="Yaxley A.M."/>
            <person name="Harris D."/>
            <person name="Seeger K."/>
            <person name="Murphy L."/>
            <person name="Rutter S."/>
            <person name="Squares R."/>
            <person name="Quail M.A."/>
            <person name="Saunders E."/>
            <person name="Mavromatis K."/>
            <person name="Brettin T.S."/>
            <person name="Bentley S.D."/>
            <person name="Hothersall J."/>
            <person name="Stephens E."/>
            <person name="Thomas C.M."/>
            <person name="Parkhill J."/>
            <person name="Levy S.B."/>
            <person name="Rainey P.B."/>
            <person name="Thomson N.R."/>
        </authorList>
    </citation>
    <scope>NUCLEOTIDE SEQUENCE [LARGE SCALE GENOMIC DNA]</scope>
    <source>
        <strain evidence="3 4">Pf0-1</strain>
    </source>
</reference>
<keyword evidence="1" id="KW-0540">Nuclease</keyword>
<dbReference type="InterPro" id="IPR053753">
    <property type="entry name" value="RNase_N1/T1-like_sf"/>
</dbReference>
<dbReference type="GO" id="GO:0016787">
    <property type="term" value="F:hydrolase activity"/>
    <property type="evidence" value="ECO:0007669"/>
    <property type="project" value="UniProtKB-KW"/>
</dbReference>
<dbReference type="Proteomes" id="UP000002704">
    <property type="component" value="Chromosome"/>
</dbReference>
<dbReference type="EMBL" id="CP000094">
    <property type="protein sequence ID" value="ABA73783.1"/>
    <property type="molecule type" value="Genomic_DNA"/>
</dbReference>